<keyword evidence="3" id="KW-1185">Reference proteome</keyword>
<evidence type="ECO:0000313" key="3">
    <source>
        <dbReference type="Proteomes" id="UP000053647"/>
    </source>
</evidence>
<dbReference type="OrthoDB" id="3187908at2759"/>
<reference evidence="2 3" key="1">
    <citation type="submission" date="2014-06" db="EMBL/GenBank/DDBJ databases">
        <authorList>
            <consortium name="DOE Joint Genome Institute"/>
            <person name="Kuo A."/>
            <person name="Kohler A."/>
            <person name="Nagy L.G."/>
            <person name="Floudas D."/>
            <person name="Copeland A."/>
            <person name="Barry K.W."/>
            <person name="Cichocki N."/>
            <person name="Veneault-Fourrey C."/>
            <person name="LaButti K."/>
            <person name="Lindquist E.A."/>
            <person name="Lipzen A."/>
            <person name="Lundell T."/>
            <person name="Morin E."/>
            <person name="Murat C."/>
            <person name="Sun H."/>
            <person name="Tunlid A."/>
            <person name="Henrissat B."/>
            <person name="Grigoriev I.V."/>
            <person name="Hibbett D.S."/>
            <person name="Martin F."/>
            <person name="Nordberg H.P."/>
            <person name="Cantor M.N."/>
            <person name="Hua S.X."/>
        </authorList>
    </citation>
    <scope>NUCLEOTIDE SEQUENCE [LARGE SCALE GENOMIC DNA]</scope>
    <source>
        <strain evidence="2 3">ATCC 200175</strain>
    </source>
</reference>
<feature type="compositionally biased region" description="Basic and acidic residues" evidence="1">
    <location>
        <begin position="40"/>
        <end position="50"/>
    </location>
</feature>
<reference evidence="3" key="2">
    <citation type="submission" date="2015-01" db="EMBL/GenBank/DDBJ databases">
        <title>Evolutionary Origins and Diversification of the Mycorrhizal Mutualists.</title>
        <authorList>
            <consortium name="DOE Joint Genome Institute"/>
            <consortium name="Mycorrhizal Genomics Consortium"/>
            <person name="Kohler A."/>
            <person name="Kuo A."/>
            <person name="Nagy L.G."/>
            <person name="Floudas D."/>
            <person name="Copeland A."/>
            <person name="Barry K.W."/>
            <person name="Cichocki N."/>
            <person name="Veneault-Fourrey C."/>
            <person name="LaButti K."/>
            <person name="Lindquist E.A."/>
            <person name="Lipzen A."/>
            <person name="Lundell T."/>
            <person name="Morin E."/>
            <person name="Murat C."/>
            <person name="Riley R."/>
            <person name="Ohm R."/>
            <person name="Sun H."/>
            <person name="Tunlid A."/>
            <person name="Henrissat B."/>
            <person name="Grigoriev I.V."/>
            <person name="Hibbett D.S."/>
            <person name="Martin F."/>
        </authorList>
    </citation>
    <scope>NUCLEOTIDE SEQUENCE [LARGE SCALE GENOMIC DNA]</scope>
    <source>
        <strain evidence="3">ATCC 200175</strain>
    </source>
</reference>
<accession>A0A0C9TRA0</accession>
<dbReference type="EMBL" id="KN819409">
    <property type="protein sequence ID" value="KIJ10327.1"/>
    <property type="molecule type" value="Genomic_DNA"/>
</dbReference>
<evidence type="ECO:0000313" key="2">
    <source>
        <dbReference type="EMBL" id="KIJ10327.1"/>
    </source>
</evidence>
<organism evidence="2 3">
    <name type="scientific">Paxillus involutus ATCC 200175</name>
    <dbReference type="NCBI Taxonomy" id="664439"/>
    <lineage>
        <taxon>Eukaryota</taxon>
        <taxon>Fungi</taxon>
        <taxon>Dikarya</taxon>
        <taxon>Basidiomycota</taxon>
        <taxon>Agaricomycotina</taxon>
        <taxon>Agaricomycetes</taxon>
        <taxon>Agaricomycetidae</taxon>
        <taxon>Boletales</taxon>
        <taxon>Paxilineae</taxon>
        <taxon>Paxillaceae</taxon>
        <taxon>Paxillus</taxon>
    </lineage>
</organism>
<sequence>MSCPNTCPTNANKHPGYILRDDKPKRRTSAQKQADDAQVEEARQEREAAKSRGIKRLANIVDEAVQDEERVLTDPPRLRPRPLRKEENSNNPDMDASQIAEMEGIEEDSGPSAEAAGMDESAVDGISQEEQDDNDTEIVPNKKPCSQKTSSRDSVQAAQGAIQADGEKL</sequence>
<dbReference type="HOGENOM" id="CLU_1475615_0_0_1"/>
<feature type="compositionally biased region" description="Polar residues" evidence="1">
    <location>
        <begin position="144"/>
        <end position="157"/>
    </location>
</feature>
<dbReference type="Proteomes" id="UP000053647">
    <property type="component" value="Unassembled WGS sequence"/>
</dbReference>
<proteinExistence type="predicted"/>
<name>A0A0C9TRA0_PAXIN</name>
<protein>
    <submittedName>
        <fullName evidence="2">Uncharacterized protein</fullName>
    </submittedName>
</protein>
<dbReference type="AlphaFoldDB" id="A0A0C9TRA0"/>
<feature type="compositionally biased region" description="Polar residues" evidence="1">
    <location>
        <begin position="1"/>
        <end position="12"/>
    </location>
</feature>
<evidence type="ECO:0000256" key="1">
    <source>
        <dbReference type="SAM" id="MobiDB-lite"/>
    </source>
</evidence>
<feature type="compositionally biased region" description="Acidic residues" evidence="1">
    <location>
        <begin position="127"/>
        <end position="136"/>
    </location>
</feature>
<gene>
    <name evidence="2" type="ORF">PAXINDRAFT_16669</name>
</gene>
<feature type="region of interest" description="Disordered" evidence="1">
    <location>
        <begin position="1"/>
        <end position="169"/>
    </location>
</feature>